<comment type="caution">
    <text evidence="1">The sequence shown here is derived from an EMBL/GenBank/DDBJ whole genome shotgun (WGS) entry which is preliminary data.</text>
</comment>
<gene>
    <name evidence="1" type="ORF">ACOLOM_LOCUS12461</name>
</gene>
<evidence type="ECO:0000313" key="1">
    <source>
        <dbReference type="EMBL" id="CAG8746308.1"/>
    </source>
</evidence>
<organism evidence="1 2">
    <name type="scientific">Acaulospora colombiana</name>
    <dbReference type="NCBI Taxonomy" id="27376"/>
    <lineage>
        <taxon>Eukaryota</taxon>
        <taxon>Fungi</taxon>
        <taxon>Fungi incertae sedis</taxon>
        <taxon>Mucoromycota</taxon>
        <taxon>Glomeromycotina</taxon>
        <taxon>Glomeromycetes</taxon>
        <taxon>Diversisporales</taxon>
        <taxon>Acaulosporaceae</taxon>
        <taxon>Acaulospora</taxon>
    </lineage>
</organism>
<feature type="non-terminal residue" evidence="1">
    <location>
        <position position="112"/>
    </location>
</feature>
<accession>A0ACA9QD32</accession>
<dbReference type="Proteomes" id="UP000789525">
    <property type="component" value="Unassembled WGS sequence"/>
</dbReference>
<evidence type="ECO:0000313" key="2">
    <source>
        <dbReference type="Proteomes" id="UP000789525"/>
    </source>
</evidence>
<dbReference type="EMBL" id="CAJVPT010050638">
    <property type="protein sequence ID" value="CAG8746308.1"/>
    <property type="molecule type" value="Genomic_DNA"/>
</dbReference>
<sequence>MVFYIPVPPNLSTLRAVNEKSSHRVDPSNPYSHHFAKSARYLTSRVGAQTQPAPVSTQSPVLLLIQPLNQKGFRRSKSKLGLDSFQNGSKNDSEGGGGGNQNEGNSGGGDGD</sequence>
<keyword evidence="2" id="KW-1185">Reference proteome</keyword>
<name>A0ACA9QD32_9GLOM</name>
<protein>
    <submittedName>
        <fullName evidence="1">3588_t:CDS:1</fullName>
    </submittedName>
</protein>
<reference evidence="1" key="1">
    <citation type="submission" date="2021-06" db="EMBL/GenBank/DDBJ databases">
        <authorList>
            <person name="Kallberg Y."/>
            <person name="Tangrot J."/>
            <person name="Rosling A."/>
        </authorList>
    </citation>
    <scope>NUCLEOTIDE SEQUENCE</scope>
    <source>
        <strain evidence="1">CL356</strain>
    </source>
</reference>
<proteinExistence type="predicted"/>